<accession>A0AA37RY22</accession>
<reference evidence="1" key="2">
    <citation type="submission" date="2023-01" db="EMBL/GenBank/DDBJ databases">
        <title>Draft genome sequence of Paraferrimonas sedimenticola strain NBRC 101628.</title>
        <authorList>
            <person name="Sun Q."/>
            <person name="Mori K."/>
        </authorList>
    </citation>
    <scope>NUCLEOTIDE SEQUENCE</scope>
    <source>
        <strain evidence="1">NBRC 101628</strain>
    </source>
</reference>
<reference evidence="1" key="1">
    <citation type="journal article" date="2014" name="Int. J. Syst. Evol. Microbiol.">
        <title>Complete genome sequence of Corynebacterium casei LMG S-19264T (=DSM 44701T), isolated from a smear-ripened cheese.</title>
        <authorList>
            <consortium name="US DOE Joint Genome Institute (JGI-PGF)"/>
            <person name="Walter F."/>
            <person name="Albersmeier A."/>
            <person name="Kalinowski J."/>
            <person name="Ruckert C."/>
        </authorList>
    </citation>
    <scope>NUCLEOTIDE SEQUENCE</scope>
    <source>
        <strain evidence="1">NBRC 101628</strain>
    </source>
</reference>
<keyword evidence="2" id="KW-1185">Reference proteome</keyword>
<dbReference type="EMBL" id="BSNC01000005">
    <property type="protein sequence ID" value="GLP96772.1"/>
    <property type="molecule type" value="Genomic_DNA"/>
</dbReference>
<evidence type="ECO:0000313" key="1">
    <source>
        <dbReference type="EMBL" id="GLP96772.1"/>
    </source>
</evidence>
<dbReference type="AlphaFoldDB" id="A0AA37RY22"/>
<gene>
    <name evidence="1" type="ORF">GCM10007895_20780</name>
</gene>
<dbReference type="PANTHER" id="PTHR30217:SF11">
    <property type="entry name" value="UBIQUINONE BIOSYNTHESIS PROTEIN UBIV"/>
    <property type="match status" value="1"/>
</dbReference>
<evidence type="ECO:0000313" key="2">
    <source>
        <dbReference type="Proteomes" id="UP001161422"/>
    </source>
</evidence>
<organism evidence="1 2">
    <name type="scientific">Paraferrimonas sedimenticola</name>
    <dbReference type="NCBI Taxonomy" id="375674"/>
    <lineage>
        <taxon>Bacteria</taxon>
        <taxon>Pseudomonadati</taxon>
        <taxon>Pseudomonadota</taxon>
        <taxon>Gammaproteobacteria</taxon>
        <taxon>Alteromonadales</taxon>
        <taxon>Ferrimonadaceae</taxon>
        <taxon>Paraferrimonas</taxon>
    </lineage>
</organism>
<dbReference type="InterPro" id="IPR001539">
    <property type="entry name" value="Peptidase_U32"/>
</dbReference>
<dbReference type="Pfam" id="PF01136">
    <property type="entry name" value="Peptidase_U32"/>
    <property type="match status" value="1"/>
</dbReference>
<protein>
    <submittedName>
        <fullName evidence="1">U32 family peptidase</fullName>
    </submittedName>
</protein>
<dbReference type="InterPro" id="IPR051454">
    <property type="entry name" value="RNA/ubiquinone_mod_enzymes"/>
</dbReference>
<dbReference type="RefSeq" id="WP_095504088.1">
    <property type="nucleotide sequence ID" value="NZ_BSNC01000005.1"/>
</dbReference>
<sequence length="296" mass="32931">MKLALAPLIYCWSKTKVMDFYQAMANTDIATFYIGEQVCRRRRLMKNVDYLQLAKMLTDQGKRVVLTSLALIESDKDFGLVEELAQLSQQQGLELELQANDLGSAALFREQGLKFHVGCAINCYNLASLKQLVDWGMVSYQPPVELAQEELVVLMRQAEEAGIRDQFELQVHAWGYLPLAYSARCFTARQARLTKDSCNTICQKDSNGKLCQTQDGQPLLRLNGIQTQSAHNQNLFADIPSLVALGADSLAISPNQALVPEKVAQMQQAIIEEQNLALGANDCNGYWYGKAGMATL</sequence>
<name>A0AA37RY22_9GAMM</name>
<dbReference type="PANTHER" id="PTHR30217">
    <property type="entry name" value="PEPTIDASE U32 FAMILY"/>
    <property type="match status" value="1"/>
</dbReference>
<dbReference type="Proteomes" id="UP001161422">
    <property type="component" value="Unassembled WGS sequence"/>
</dbReference>
<comment type="caution">
    <text evidence="1">The sequence shown here is derived from an EMBL/GenBank/DDBJ whole genome shotgun (WGS) entry which is preliminary data.</text>
</comment>
<dbReference type="NCBIfam" id="NF011991">
    <property type="entry name" value="PRK15447.1"/>
    <property type="match status" value="1"/>
</dbReference>
<proteinExistence type="predicted"/>